<name>A0A6G0WHK1_9STRA</name>
<feature type="repeat" description="TPR" evidence="8">
    <location>
        <begin position="452"/>
        <end position="485"/>
    </location>
</feature>
<evidence type="ECO:0000256" key="6">
    <source>
        <dbReference type="ARBA" id="ARBA00022803"/>
    </source>
</evidence>
<evidence type="ECO:0000256" key="3">
    <source>
        <dbReference type="ARBA" id="ARBA00005348"/>
    </source>
</evidence>
<dbReference type="InterPro" id="IPR019734">
    <property type="entry name" value="TPR_rpt"/>
</dbReference>
<feature type="repeat" description="TPR" evidence="8">
    <location>
        <begin position="316"/>
        <end position="349"/>
    </location>
</feature>
<evidence type="ECO:0000313" key="9">
    <source>
        <dbReference type="EMBL" id="KAF0726678.1"/>
    </source>
</evidence>
<organism evidence="9 10">
    <name type="scientific">Aphanomyces euteiches</name>
    <dbReference type="NCBI Taxonomy" id="100861"/>
    <lineage>
        <taxon>Eukaryota</taxon>
        <taxon>Sar</taxon>
        <taxon>Stramenopiles</taxon>
        <taxon>Oomycota</taxon>
        <taxon>Saprolegniomycetes</taxon>
        <taxon>Saprolegniales</taxon>
        <taxon>Verrucalvaceae</taxon>
        <taxon>Aphanomyces</taxon>
    </lineage>
</organism>
<dbReference type="GO" id="GO:0005052">
    <property type="term" value="F:peroxisome matrix targeting signal-1 binding"/>
    <property type="evidence" value="ECO:0007669"/>
    <property type="project" value="TreeGrafter"/>
</dbReference>
<dbReference type="FunFam" id="1.25.40.10:FF:000698">
    <property type="entry name" value="Peroxisomal targeting signal receptor"/>
    <property type="match status" value="1"/>
</dbReference>
<dbReference type="PROSITE" id="PS50005">
    <property type="entry name" value="TPR"/>
    <property type="match status" value="5"/>
</dbReference>
<dbReference type="InterPro" id="IPR024111">
    <property type="entry name" value="PEX5/PEX5L"/>
</dbReference>
<dbReference type="Pfam" id="PF00515">
    <property type="entry name" value="TPR_1"/>
    <property type="match status" value="1"/>
</dbReference>
<evidence type="ECO:0000256" key="7">
    <source>
        <dbReference type="ARBA" id="ARBA00023140"/>
    </source>
</evidence>
<dbReference type="SMART" id="SM00028">
    <property type="entry name" value="TPR"/>
    <property type="match status" value="5"/>
</dbReference>
<evidence type="ECO:0000313" key="10">
    <source>
        <dbReference type="Proteomes" id="UP000481153"/>
    </source>
</evidence>
<feature type="repeat" description="TPR" evidence="8">
    <location>
        <begin position="520"/>
        <end position="553"/>
    </location>
</feature>
<keyword evidence="4" id="KW-0963">Cytoplasm</keyword>
<dbReference type="GO" id="GO:0005778">
    <property type="term" value="C:peroxisomal membrane"/>
    <property type="evidence" value="ECO:0007669"/>
    <property type="project" value="TreeGrafter"/>
</dbReference>
<feature type="repeat" description="TPR" evidence="8">
    <location>
        <begin position="350"/>
        <end position="383"/>
    </location>
</feature>
<reference evidence="9 10" key="1">
    <citation type="submission" date="2019-07" db="EMBL/GenBank/DDBJ databases">
        <title>Genomics analysis of Aphanomyces spp. identifies a new class of oomycete effector associated with host adaptation.</title>
        <authorList>
            <person name="Gaulin E."/>
        </authorList>
    </citation>
    <scope>NUCLEOTIDE SEQUENCE [LARGE SCALE GENOMIC DNA]</scope>
    <source>
        <strain evidence="9 10">ATCC 201684</strain>
    </source>
</reference>
<protein>
    <submittedName>
        <fullName evidence="9">Uncharacterized protein</fullName>
    </submittedName>
</protein>
<feature type="repeat" description="TPR" evidence="8">
    <location>
        <begin position="486"/>
        <end position="519"/>
    </location>
</feature>
<evidence type="ECO:0000256" key="8">
    <source>
        <dbReference type="PROSITE-ProRule" id="PRU00339"/>
    </source>
</evidence>
<comment type="subcellular location">
    <subcellularLocation>
        <location evidence="2">Cytoplasm</location>
    </subcellularLocation>
    <subcellularLocation>
        <location evidence="1">Peroxisome</location>
    </subcellularLocation>
</comment>
<dbReference type="SUPFAM" id="SSF48452">
    <property type="entry name" value="TPR-like"/>
    <property type="match status" value="1"/>
</dbReference>
<comment type="similarity">
    <text evidence="3">Belongs to the peroxisomal targeting signal receptor family.</text>
</comment>
<dbReference type="VEuPathDB" id="FungiDB:AeMF1_011999"/>
<evidence type="ECO:0000256" key="2">
    <source>
        <dbReference type="ARBA" id="ARBA00004496"/>
    </source>
</evidence>
<gene>
    <name evidence="9" type="ORF">Ae201684_015078</name>
</gene>
<keyword evidence="5" id="KW-0677">Repeat</keyword>
<dbReference type="Pfam" id="PF13432">
    <property type="entry name" value="TPR_16"/>
    <property type="match status" value="1"/>
</dbReference>
<dbReference type="AlphaFoldDB" id="A0A6G0WHK1"/>
<dbReference type="Gene3D" id="1.25.40.10">
    <property type="entry name" value="Tetratricopeptide repeat domain"/>
    <property type="match status" value="1"/>
</dbReference>
<dbReference type="EMBL" id="VJMJ01000210">
    <property type="protein sequence ID" value="KAF0726678.1"/>
    <property type="molecule type" value="Genomic_DNA"/>
</dbReference>
<evidence type="ECO:0000256" key="1">
    <source>
        <dbReference type="ARBA" id="ARBA00004275"/>
    </source>
</evidence>
<dbReference type="PANTHER" id="PTHR10130:SF0">
    <property type="entry name" value="GH08708P"/>
    <property type="match status" value="1"/>
</dbReference>
<dbReference type="PANTHER" id="PTHR10130">
    <property type="entry name" value="PEROXISOMAL TARGETING SIGNAL 1 RECEPTOR PEX5"/>
    <property type="match status" value="1"/>
</dbReference>
<accession>A0A6G0WHK1</accession>
<comment type="caution">
    <text evidence="9">The sequence shown here is derived from an EMBL/GenBank/DDBJ whole genome shotgun (WGS) entry which is preliminary data.</text>
</comment>
<dbReference type="Proteomes" id="UP000481153">
    <property type="component" value="Unassembled WGS sequence"/>
</dbReference>
<dbReference type="GO" id="GO:0005829">
    <property type="term" value="C:cytosol"/>
    <property type="evidence" value="ECO:0007669"/>
    <property type="project" value="TreeGrafter"/>
</dbReference>
<sequence>MDLLGKLAQGGCAADGTVAARNPLSQALDGVLRVGPMGRPATQAPGPMPQGQYMEHDLHQAMQEAQHMQDQPFHPLQMHPDPRMMNMPPPPQVDMNHAWQQQYISRDNMQRQMDHAFQSAVAAPAPMHDVQQRMPLQENRSFVPMQQYPPPYMQSMYHPPGMHMMQPPPMLTQQPMVYEQQQVESSVVQQVEPASSSDTQRISREVADTMRQSSDERFQNSEFLKFMDKVVSGKAELNDAENTVIHHTSEEDHLADLLEKDLNLGAGLDTKALEEIWEKAMQEGQLVDPFQDTWNQESTTVDLSYDFASENPYMADTNSFELGCSLFREGNLKQAILAFEAALQETPDHSEAWRMLGECHAENDQDKLAIVCLNRAVEEDPYNLDALLALGVSNVNELKSHGALKTLQAWVQHNPKFHGLQVQLDDAYGDGSLMDEVMQLMLQAQAYDPQDSDVQVVLGVLYNVSKDYDAAVRCFRSAASARPDEYSLWNKLGATLANSSRSNEAIPTYHRALEIKPKYARGWLNLGISHANLGQYEDAAHCYLQALQQNDQADHIWSYLRIAFTCMERFDLVKLTDMKDIAAFRNEFRLVDL</sequence>
<keyword evidence="6 8" id="KW-0802">TPR repeat</keyword>
<keyword evidence="10" id="KW-1185">Reference proteome</keyword>
<dbReference type="InterPro" id="IPR011990">
    <property type="entry name" value="TPR-like_helical_dom_sf"/>
</dbReference>
<evidence type="ECO:0000256" key="5">
    <source>
        <dbReference type="ARBA" id="ARBA00022737"/>
    </source>
</evidence>
<keyword evidence="7" id="KW-0576">Peroxisome</keyword>
<dbReference type="Pfam" id="PF14559">
    <property type="entry name" value="TPR_19"/>
    <property type="match status" value="1"/>
</dbReference>
<proteinExistence type="inferred from homology"/>
<dbReference type="GO" id="GO:0016560">
    <property type="term" value="P:protein import into peroxisome matrix, docking"/>
    <property type="evidence" value="ECO:0007669"/>
    <property type="project" value="TreeGrafter"/>
</dbReference>
<evidence type="ECO:0000256" key="4">
    <source>
        <dbReference type="ARBA" id="ARBA00022490"/>
    </source>
</evidence>